<accession>A0A418NQL8</accession>
<proteinExistence type="predicted"/>
<gene>
    <name evidence="2" type="ORF">D2V07_13950</name>
</gene>
<dbReference type="AlphaFoldDB" id="A0A418NQL8"/>
<sequence length="441" mass="48848">MMAAPASPVVAQSAAENRARAHVFAAEEAFARGDLDGAAQSIIAAEEALGSTNALIESWKAKISFERGQDELVLAVIERFYAHQSSPQLAAEMAGLEREAATRLEQRRAAEAAREAEEREAERRAAAEADAAHARDVSILSRMADEVDPFEIRSSTALEIPPELEGSEGRPYGIPSPGGGYFIAYQGDYGSFRPWTSARLVRAFARDGTSRWDHYVGTQKARFVPLAELEAIIGGQHINSRGELRPAPHANYFRANYAGKPPFPMSSAGDYMWALGPDLVVEQTGGARQNSAGNLVRYHHRDGRVTNGVRWNGWIDMAWPTPEGPRFLVGIGPYYSDEMVMFDAQGNRLMALPMKASGKSAWNYYPLPGGDLLAAISVQYNSYTQRDWRHFIVRLDYDRPGRIAFVQKLEDNSGIPYILDASDDHFTILQAHEIKTFWRPD</sequence>
<evidence type="ECO:0000256" key="1">
    <source>
        <dbReference type="SAM" id="MobiDB-lite"/>
    </source>
</evidence>
<dbReference type="Proteomes" id="UP000286576">
    <property type="component" value="Unassembled WGS sequence"/>
</dbReference>
<protein>
    <submittedName>
        <fullName evidence="2">Uncharacterized protein</fullName>
    </submittedName>
</protein>
<name>A0A418NQL8_9SPHN</name>
<comment type="caution">
    <text evidence="2">The sequence shown here is derived from an EMBL/GenBank/DDBJ whole genome shotgun (WGS) entry which is preliminary data.</text>
</comment>
<organism evidence="2 3">
    <name type="scientific">Aurantiacibacter zhengii</name>
    <dbReference type="NCBI Taxonomy" id="2307003"/>
    <lineage>
        <taxon>Bacteria</taxon>
        <taxon>Pseudomonadati</taxon>
        <taxon>Pseudomonadota</taxon>
        <taxon>Alphaproteobacteria</taxon>
        <taxon>Sphingomonadales</taxon>
        <taxon>Erythrobacteraceae</taxon>
        <taxon>Aurantiacibacter</taxon>
    </lineage>
</organism>
<keyword evidence="3" id="KW-1185">Reference proteome</keyword>
<evidence type="ECO:0000313" key="2">
    <source>
        <dbReference type="EMBL" id="RIV84669.1"/>
    </source>
</evidence>
<dbReference type="EMBL" id="QXFL01000006">
    <property type="protein sequence ID" value="RIV84669.1"/>
    <property type="molecule type" value="Genomic_DNA"/>
</dbReference>
<feature type="region of interest" description="Disordered" evidence="1">
    <location>
        <begin position="107"/>
        <end position="129"/>
    </location>
</feature>
<evidence type="ECO:0000313" key="3">
    <source>
        <dbReference type="Proteomes" id="UP000286576"/>
    </source>
</evidence>
<reference evidence="2 3" key="1">
    <citation type="submission" date="2018-08" db="EMBL/GenBank/DDBJ databases">
        <title>Erythrobacter zhengii sp.nov., a bacterium isolated from deep-sea sediment.</title>
        <authorList>
            <person name="Fang C."/>
            <person name="Wu Y.-H."/>
            <person name="Sun C."/>
            <person name="Wang H."/>
            <person name="Cheng H."/>
            <person name="Meng F.-X."/>
            <person name="Wang C.-S."/>
            <person name="Xu X.-W."/>
        </authorList>
    </citation>
    <scope>NUCLEOTIDE SEQUENCE [LARGE SCALE GENOMIC DNA]</scope>
    <source>
        <strain evidence="2 3">V18</strain>
    </source>
</reference>